<sequence length="257" mass="28304">MAPSYFYLRPGVFNLVGFSYGKVDGTLARGAKVKVKLVQSGRWSEEPSQAVELPQEELALRVVSAAEAENGVGTFVGGVICMSRVRPGTARVWDYGLVIGYSWEPELQHGLLDVNFRGVETSLKFVSDTTQDVAVEIYAFVMAGEMRQIHDKVYNKFNGIDQPAIRDATQLLEGVRSDELDEARILPLLDIGNFAIAEVSVQHILDYVYYKDGGRPHPSEAIFGDTIFDKPIAQQEPRTLAATEVVLSDGLSDSDDD</sequence>
<dbReference type="EMBL" id="JH159157">
    <property type="protein sequence ID" value="EGZ12429.1"/>
    <property type="molecule type" value="Genomic_DNA"/>
</dbReference>
<dbReference type="InParanoid" id="G4ZWQ5"/>
<dbReference type="GeneID" id="20659971"/>
<name>G4ZWQ5_PHYSP</name>
<accession>G4ZWQ5</accession>
<keyword evidence="2" id="KW-1185">Reference proteome</keyword>
<reference evidence="1 2" key="1">
    <citation type="journal article" date="2006" name="Science">
        <title>Phytophthora genome sequences uncover evolutionary origins and mechanisms of pathogenesis.</title>
        <authorList>
            <person name="Tyler B.M."/>
            <person name="Tripathy S."/>
            <person name="Zhang X."/>
            <person name="Dehal P."/>
            <person name="Jiang R.H."/>
            <person name="Aerts A."/>
            <person name="Arredondo F.D."/>
            <person name="Baxter L."/>
            <person name="Bensasson D."/>
            <person name="Beynon J.L."/>
            <person name="Chapman J."/>
            <person name="Damasceno C.M."/>
            <person name="Dorrance A.E."/>
            <person name="Dou D."/>
            <person name="Dickerman A.W."/>
            <person name="Dubchak I.L."/>
            <person name="Garbelotto M."/>
            <person name="Gijzen M."/>
            <person name="Gordon S.G."/>
            <person name="Govers F."/>
            <person name="Grunwald N.J."/>
            <person name="Huang W."/>
            <person name="Ivors K.L."/>
            <person name="Jones R.W."/>
            <person name="Kamoun S."/>
            <person name="Krampis K."/>
            <person name="Lamour K.H."/>
            <person name="Lee M.K."/>
            <person name="McDonald W.H."/>
            <person name="Medina M."/>
            <person name="Meijer H.J."/>
            <person name="Nordberg E.K."/>
            <person name="Maclean D.J."/>
            <person name="Ospina-Giraldo M.D."/>
            <person name="Morris P.F."/>
            <person name="Phuntumart V."/>
            <person name="Putnam N.H."/>
            <person name="Rash S."/>
            <person name="Rose J.K."/>
            <person name="Sakihama Y."/>
            <person name="Salamov A.A."/>
            <person name="Savidor A."/>
            <person name="Scheuring C.F."/>
            <person name="Smith B.M."/>
            <person name="Sobral B.W."/>
            <person name="Terry A."/>
            <person name="Torto-Alalibo T.A."/>
            <person name="Win J."/>
            <person name="Xu Z."/>
            <person name="Zhang H."/>
            <person name="Grigoriev I.V."/>
            <person name="Rokhsar D.S."/>
            <person name="Boore J.L."/>
        </authorList>
    </citation>
    <scope>NUCLEOTIDE SEQUENCE [LARGE SCALE GENOMIC DNA]</scope>
    <source>
        <strain evidence="1 2">P6497</strain>
    </source>
</reference>
<gene>
    <name evidence="1" type="ORF">PHYSODRAFT_517745</name>
</gene>
<dbReference type="Proteomes" id="UP000002640">
    <property type="component" value="Unassembled WGS sequence"/>
</dbReference>
<evidence type="ECO:0000313" key="1">
    <source>
        <dbReference type="EMBL" id="EGZ12429.1"/>
    </source>
</evidence>
<proteinExistence type="predicted"/>
<organism evidence="1 2">
    <name type="scientific">Phytophthora sojae (strain P6497)</name>
    <name type="common">Soybean stem and root rot agent</name>
    <name type="synonym">Phytophthora megasperma f. sp. glycines</name>
    <dbReference type="NCBI Taxonomy" id="1094619"/>
    <lineage>
        <taxon>Eukaryota</taxon>
        <taxon>Sar</taxon>
        <taxon>Stramenopiles</taxon>
        <taxon>Oomycota</taxon>
        <taxon>Peronosporomycetes</taxon>
        <taxon>Peronosporales</taxon>
        <taxon>Peronosporaceae</taxon>
        <taxon>Phytophthora</taxon>
    </lineage>
</organism>
<protein>
    <submittedName>
        <fullName evidence="1">Uncharacterized protein</fullName>
    </submittedName>
</protein>
<evidence type="ECO:0000313" key="2">
    <source>
        <dbReference type="Proteomes" id="UP000002640"/>
    </source>
</evidence>
<dbReference type="OMA" id="DSSHAIC"/>
<dbReference type="RefSeq" id="XP_009532762.1">
    <property type="nucleotide sequence ID" value="XM_009534467.1"/>
</dbReference>
<dbReference type="KEGG" id="psoj:PHYSODRAFT_517745"/>
<dbReference type="AlphaFoldDB" id="G4ZWQ5"/>
<feature type="non-terminal residue" evidence="1">
    <location>
        <position position="257"/>
    </location>
</feature>